<gene>
    <name evidence="1" type="ORF">Amon02_000026900</name>
</gene>
<evidence type="ECO:0000313" key="2">
    <source>
        <dbReference type="Proteomes" id="UP001165064"/>
    </source>
</evidence>
<organism evidence="1 2">
    <name type="scientific">Ambrosiozyma monospora</name>
    <name type="common">Yeast</name>
    <name type="synonym">Endomycopsis monosporus</name>
    <dbReference type="NCBI Taxonomy" id="43982"/>
    <lineage>
        <taxon>Eukaryota</taxon>
        <taxon>Fungi</taxon>
        <taxon>Dikarya</taxon>
        <taxon>Ascomycota</taxon>
        <taxon>Saccharomycotina</taxon>
        <taxon>Pichiomycetes</taxon>
        <taxon>Pichiales</taxon>
        <taxon>Pichiaceae</taxon>
        <taxon>Ambrosiozyma</taxon>
    </lineage>
</organism>
<proteinExistence type="predicted"/>
<name>A0ACB5SRD4_AMBMO</name>
<keyword evidence="2" id="KW-1185">Reference proteome</keyword>
<evidence type="ECO:0000313" key="1">
    <source>
        <dbReference type="EMBL" id="GME70632.1"/>
    </source>
</evidence>
<dbReference type="Proteomes" id="UP001165064">
    <property type="component" value="Unassembled WGS sequence"/>
</dbReference>
<sequence>MKIAQSQSATRSGPGLNRSLRMNTNNNNNNSNNIVSNPTLMAPRPQIPSTKKDNIFNSSKGTTPSRVSKSGRSPRRSTVFNRLSVRKSTAPSTLLSSKDWQISDFEMGRKLGHGKFGRVFCAKEKRSGYICALKIMSKKELVTYKVEKQFVREILIQANVRHINCLRLYNWFDDDENVYLILEYANKGELYQLLKKERRFNDVRASCYIAQVAKGLLYLHSKNIFHRDLKPENILLHFNNQIKLSDFGWSVYSPGTRRTTMCGTLDYLPPEMVEAKKHDKTVDVWALGILMYEFLVGKPPFEDDSQPMTYKRIASIDLKIPSYVSPDAADLIRKLLRYEPEKRIDLHDVLVHPWILNNKPRWKDLPTTV</sequence>
<reference evidence="1" key="1">
    <citation type="submission" date="2023-04" db="EMBL/GenBank/DDBJ databases">
        <title>Ambrosiozyma monospora NBRC 10751.</title>
        <authorList>
            <person name="Ichikawa N."/>
            <person name="Sato H."/>
            <person name="Tonouchi N."/>
        </authorList>
    </citation>
    <scope>NUCLEOTIDE SEQUENCE</scope>
    <source>
        <strain evidence="1">NBRC 10751</strain>
    </source>
</reference>
<dbReference type="EMBL" id="BSXS01000070">
    <property type="protein sequence ID" value="GME70632.1"/>
    <property type="molecule type" value="Genomic_DNA"/>
</dbReference>
<protein>
    <submittedName>
        <fullName evidence="1">Unnamed protein product</fullName>
    </submittedName>
</protein>
<comment type="caution">
    <text evidence="1">The sequence shown here is derived from an EMBL/GenBank/DDBJ whole genome shotgun (WGS) entry which is preliminary data.</text>
</comment>
<accession>A0ACB5SRD4</accession>